<keyword evidence="3 8" id="KW-0349">Heme</keyword>
<dbReference type="PRINTS" id="PR00463">
    <property type="entry name" value="EP450I"/>
</dbReference>
<evidence type="ECO:0000313" key="10">
    <source>
        <dbReference type="EMBL" id="KAJ5371629.1"/>
    </source>
</evidence>
<dbReference type="PANTHER" id="PTHR46300">
    <property type="entry name" value="P450, PUTATIVE (EUROFUNG)-RELATED-RELATED"/>
    <property type="match status" value="1"/>
</dbReference>
<dbReference type="GO" id="GO:0016705">
    <property type="term" value="F:oxidoreductase activity, acting on paired donors, with incorporation or reduction of molecular oxygen"/>
    <property type="evidence" value="ECO:0007669"/>
    <property type="project" value="InterPro"/>
</dbReference>
<evidence type="ECO:0000256" key="8">
    <source>
        <dbReference type="PIRSR" id="PIRSR602401-1"/>
    </source>
</evidence>
<dbReference type="RefSeq" id="XP_056577615.1">
    <property type="nucleotide sequence ID" value="XM_056721365.1"/>
</dbReference>
<comment type="cofactor">
    <cofactor evidence="1 8">
        <name>heme</name>
        <dbReference type="ChEBI" id="CHEBI:30413"/>
    </cofactor>
</comment>
<evidence type="ECO:0000313" key="11">
    <source>
        <dbReference type="Proteomes" id="UP001147752"/>
    </source>
</evidence>
<keyword evidence="5 9" id="KW-0560">Oxidoreductase</keyword>
<dbReference type="AlphaFoldDB" id="A0A9W9S6M6"/>
<dbReference type="PANTHER" id="PTHR46300:SF1">
    <property type="entry name" value="P450, PUTATIVE (EUROFUNG)-RELATED"/>
    <property type="match status" value="1"/>
</dbReference>
<proteinExistence type="inferred from homology"/>
<dbReference type="OrthoDB" id="1470350at2759"/>
<keyword evidence="6 8" id="KW-0408">Iron</keyword>
<reference evidence="10" key="2">
    <citation type="journal article" date="2023" name="IMA Fungus">
        <title>Comparative genomic study of the Penicillium genus elucidates a diverse pangenome and 15 lateral gene transfer events.</title>
        <authorList>
            <person name="Petersen C."/>
            <person name="Sorensen T."/>
            <person name="Nielsen M.R."/>
            <person name="Sondergaard T.E."/>
            <person name="Sorensen J.L."/>
            <person name="Fitzpatrick D.A."/>
            <person name="Frisvad J.C."/>
            <person name="Nielsen K.L."/>
        </authorList>
    </citation>
    <scope>NUCLEOTIDE SEQUENCE</scope>
    <source>
        <strain evidence="10">IBT 3081</strain>
    </source>
</reference>
<dbReference type="GO" id="GO:0043386">
    <property type="term" value="P:mycotoxin biosynthetic process"/>
    <property type="evidence" value="ECO:0007669"/>
    <property type="project" value="UniProtKB-ARBA"/>
</dbReference>
<dbReference type="GO" id="GO:0020037">
    <property type="term" value="F:heme binding"/>
    <property type="evidence" value="ECO:0007669"/>
    <property type="project" value="InterPro"/>
</dbReference>
<keyword evidence="11" id="KW-1185">Reference proteome</keyword>
<dbReference type="Proteomes" id="UP001147752">
    <property type="component" value="Unassembled WGS sequence"/>
</dbReference>
<protein>
    <recommendedName>
        <fullName evidence="12">Cytochrome P450</fullName>
    </recommendedName>
</protein>
<dbReference type="EMBL" id="JAPZBT010000002">
    <property type="protein sequence ID" value="KAJ5371629.1"/>
    <property type="molecule type" value="Genomic_DNA"/>
</dbReference>
<evidence type="ECO:0000256" key="2">
    <source>
        <dbReference type="ARBA" id="ARBA00010617"/>
    </source>
</evidence>
<keyword evidence="7 9" id="KW-0503">Monooxygenase</keyword>
<evidence type="ECO:0000256" key="6">
    <source>
        <dbReference type="ARBA" id="ARBA00023004"/>
    </source>
</evidence>
<dbReference type="Pfam" id="PF00067">
    <property type="entry name" value="p450"/>
    <property type="match status" value="1"/>
</dbReference>
<comment type="caution">
    <text evidence="10">The sequence shown here is derived from an EMBL/GenBank/DDBJ whole genome shotgun (WGS) entry which is preliminary data.</text>
</comment>
<dbReference type="SUPFAM" id="SSF48264">
    <property type="entry name" value="Cytochrome P450"/>
    <property type="match status" value="1"/>
</dbReference>
<dbReference type="InterPro" id="IPR050364">
    <property type="entry name" value="Cytochrome_P450_fung"/>
</dbReference>
<dbReference type="GO" id="GO:0004497">
    <property type="term" value="F:monooxygenase activity"/>
    <property type="evidence" value="ECO:0007669"/>
    <property type="project" value="UniProtKB-KW"/>
</dbReference>
<dbReference type="GO" id="GO:0005506">
    <property type="term" value="F:iron ion binding"/>
    <property type="evidence" value="ECO:0007669"/>
    <property type="project" value="InterPro"/>
</dbReference>
<evidence type="ECO:0008006" key="12">
    <source>
        <dbReference type="Google" id="ProtNLM"/>
    </source>
</evidence>
<dbReference type="PROSITE" id="PS00086">
    <property type="entry name" value="CYTOCHROME_P450"/>
    <property type="match status" value="1"/>
</dbReference>
<evidence type="ECO:0000256" key="4">
    <source>
        <dbReference type="ARBA" id="ARBA00022723"/>
    </source>
</evidence>
<dbReference type="PRINTS" id="PR00385">
    <property type="entry name" value="P450"/>
</dbReference>
<dbReference type="Gene3D" id="1.10.630.10">
    <property type="entry name" value="Cytochrome P450"/>
    <property type="match status" value="1"/>
</dbReference>
<dbReference type="InterPro" id="IPR002401">
    <property type="entry name" value="Cyt_P450_E_grp-I"/>
</dbReference>
<gene>
    <name evidence="10" type="ORF">N7517_003635</name>
</gene>
<keyword evidence="4 8" id="KW-0479">Metal-binding</keyword>
<accession>A0A9W9S6M6</accession>
<name>A0A9W9S6M6_9EURO</name>
<dbReference type="InterPro" id="IPR017972">
    <property type="entry name" value="Cyt_P450_CS"/>
</dbReference>
<dbReference type="InterPro" id="IPR036396">
    <property type="entry name" value="Cyt_P450_sf"/>
</dbReference>
<evidence type="ECO:0000256" key="3">
    <source>
        <dbReference type="ARBA" id="ARBA00022617"/>
    </source>
</evidence>
<evidence type="ECO:0000256" key="9">
    <source>
        <dbReference type="RuleBase" id="RU000461"/>
    </source>
</evidence>
<evidence type="ECO:0000256" key="5">
    <source>
        <dbReference type="ARBA" id="ARBA00023002"/>
    </source>
</evidence>
<reference evidence="10" key="1">
    <citation type="submission" date="2022-12" db="EMBL/GenBank/DDBJ databases">
        <authorList>
            <person name="Petersen C."/>
        </authorList>
    </citation>
    <scope>NUCLEOTIDE SEQUENCE</scope>
    <source>
        <strain evidence="10">IBT 3081</strain>
    </source>
</reference>
<evidence type="ECO:0000256" key="1">
    <source>
        <dbReference type="ARBA" id="ARBA00001971"/>
    </source>
</evidence>
<organism evidence="10 11">
    <name type="scientific">Penicillium concentricum</name>
    <dbReference type="NCBI Taxonomy" id="293559"/>
    <lineage>
        <taxon>Eukaryota</taxon>
        <taxon>Fungi</taxon>
        <taxon>Dikarya</taxon>
        <taxon>Ascomycota</taxon>
        <taxon>Pezizomycotina</taxon>
        <taxon>Eurotiomycetes</taxon>
        <taxon>Eurotiomycetidae</taxon>
        <taxon>Eurotiales</taxon>
        <taxon>Aspergillaceae</taxon>
        <taxon>Penicillium</taxon>
    </lineage>
</organism>
<evidence type="ECO:0000256" key="7">
    <source>
        <dbReference type="ARBA" id="ARBA00023033"/>
    </source>
</evidence>
<comment type="similarity">
    <text evidence="2 9">Belongs to the cytochrome P450 family.</text>
</comment>
<feature type="binding site" description="axial binding residue" evidence="8">
    <location>
        <position position="141"/>
    </location>
    <ligand>
        <name>heme</name>
        <dbReference type="ChEBI" id="CHEBI:30413"/>
    </ligand>
    <ligandPart>
        <name>Fe</name>
        <dbReference type="ChEBI" id="CHEBI:18248"/>
    </ligandPart>
</feature>
<sequence length="241" mass="27175">MLGVLLEGGIDTTSTVFCNVVLACISHPDATRKAQEELDRVVGMTRLPCTDNLPHLHYVRAFINEVLRWRPLVPEGVLRYTSDEDHYRGYHIRKGTIVMFNHWSAHFDEDLYSNAKAFEPERWIENPDLPLQPFGVGRRACPGQHLSRASLSAIIPQMLWAFNIEPGRVDGVPIDIDLSNLTQTGTLLRPSPFKAIFTPRDEHHATLIKRKSVSRDREISAVLDRVGSAVGNLSRKEGMSK</sequence>
<dbReference type="InterPro" id="IPR001128">
    <property type="entry name" value="Cyt_P450"/>
</dbReference>
<dbReference type="GeneID" id="81460548"/>